<keyword evidence="3" id="KW-0804">Transcription</keyword>
<protein>
    <submittedName>
        <fullName evidence="7">Cytochrome P450</fullName>
    </submittedName>
</protein>
<dbReference type="Pfam" id="PF04082">
    <property type="entry name" value="Fungal_trans"/>
    <property type="match status" value="1"/>
</dbReference>
<dbReference type="Pfam" id="PF00172">
    <property type="entry name" value="Zn_clus"/>
    <property type="match status" value="1"/>
</dbReference>
<dbReference type="GO" id="GO:0000978">
    <property type="term" value="F:RNA polymerase II cis-regulatory region sequence-specific DNA binding"/>
    <property type="evidence" value="ECO:0007669"/>
    <property type="project" value="TreeGrafter"/>
</dbReference>
<feature type="compositionally biased region" description="Polar residues" evidence="5">
    <location>
        <begin position="641"/>
        <end position="650"/>
    </location>
</feature>
<accession>A0AA38R371</accession>
<dbReference type="GO" id="GO:0000435">
    <property type="term" value="P:positive regulation of transcription from RNA polymerase II promoter by galactose"/>
    <property type="evidence" value="ECO:0007669"/>
    <property type="project" value="TreeGrafter"/>
</dbReference>
<comment type="caution">
    <text evidence="7">The sequence shown here is derived from an EMBL/GenBank/DDBJ whole genome shotgun (WGS) entry which is preliminary data.</text>
</comment>
<dbReference type="GO" id="GO:0006351">
    <property type="term" value="P:DNA-templated transcription"/>
    <property type="evidence" value="ECO:0007669"/>
    <property type="project" value="InterPro"/>
</dbReference>
<dbReference type="Proteomes" id="UP001174694">
    <property type="component" value="Unassembled WGS sequence"/>
</dbReference>
<evidence type="ECO:0000256" key="3">
    <source>
        <dbReference type="ARBA" id="ARBA00023163"/>
    </source>
</evidence>
<dbReference type="InterPro" id="IPR001138">
    <property type="entry name" value="Zn2Cys6_DnaBD"/>
</dbReference>
<dbReference type="GO" id="GO:0008270">
    <property type="term" value="F:zinc ion binding"/>
    <property type="evidence" value="ECO:0007669"/>
    <property type="project" value="InterPro"/>
</dbReference>
<evidence type="ECO:0000259" key="6">
    <source>
        <dbReference type="PROSITE" id="PS50048"/>
    </source>
</evidence>
<dbReference type="SMART" id="SM00066">
    <property type="entry name" value="GAL4"/>
    <property type="match status" value="1"/>
</dbReference>
<gene>
    <name evidence="7" type="ORF">NKR23_g11804</name>
</gene>
<dbReference type="PANTHER" id="PTHR47424:SF12">
    <property type="entry name" value="TRANSCRIPTION FACTOR ASQA"/>
    <property type="match status" value="1"/>
</dbReference>
<reference evidence="7" key="1">
    <citation type="submission" date="2022-07" db="EMBL/GenBank/DDBJ databases">
        <title>Fungi with potential for degradation of polypropylene.</title>
        <authorList>
            <person name="Gostincar C."/>
        </authorList>
    </citation>
    <scope>NUCLEOTIDE SEQUENCE</scope>
    <source>
        <strain evidence="7">EXF-13308</strain>
    </source>
</reference>
<sequence>MFTTFQGFSPKRSSESVEDSANGSRPKPKRTQVQRACNACRMNRVKCDTERPCRNCKDHKRRCVDGPIEIRSLAAATEEIDRLRARVRELEEQSSPSPSQHGSAAAERAPSCEWKGIRIDDLYHGPSSLPYFLHRMYAFLHPVLHPTSLDFVSIPALPSTNTTDAPGGGLARPQQDSYLDLYWLWYHPIYPILAEADFREHYESLWTKSTSIRFPSALVDIMLALCIQFSSSYTSSPDEETPQVDRSLTGFAYYRSCHSILAATQDRPSLVNVQCYMLSAIYLVNAGLVNHAQVMVAQAIRTATILGYNHEVLCHDPEHHQELSRRVWWTLYILDTQISIDVGRSFMIGSSAATCRRPSDSPTMALSLGAGYSQTDFDVTWLAFQNQYLSLTETIRTIHESFYAKSNTLISELDAQDIYANGPLREECANHLIEQMKQINTWVAQVPLALQIPRQSAKPFCTNRSPYILDQTIPVWLQRQRIVLELQYHHLCTTLYRSFICFYPNPAFGTPLSDSNAISALKHAIASTMLLQQTLTETDLLTGWHQAFYWQKSAAMVILGFACAYPVCPPTPSAKRVARVALEILEMLAENFDAAKEEVSSVQDLLAAAEKILARFRAHLQAAAPGSVPPSLVEESDRAATESSKTATPNDTPPSYGEEMGTGLVAESLWLNLESGGAGESWDWSSSDATLLLNLDAAE</sequence>
<dbReference type="Gene3D" id="4.10.240.10">
    <property type="entry name" value="Zn(2)-C6 fungal-type DNA-binding domain"/>
    <property type="match status" value="1"/>
</dbReference>
<dbReference type="GO" id="GO:0005634">
    <property type="term" value="C:nucleus"/>
    <property type="evidence" value="ECO:0007669"/>
    <property type="project" value="TreeGrafter"/>
</dbReference>
<keyword evidence="4" id="KW-0539">Nucleus</keyword>
<evidence type="ECO:0000256" key="1">
    <source>
        <dbReference type="ARBA" id="ARBA00022723"/>
    </source>
</evidence>
<keyword evidence="8" id="KW-1185">Reference proteome</keyword>
<dbReference type="EMBL" id="JANBVO010000070">
    <property type="protein sequence ID" value="KAJ9131235.1"/>
    <property type="molecule type" value="Genomic_DNA"/>
</dbReference>
<evidence type="ECO:0000313" key="7">
    <source>
        <dbReference type="EMBL" id="KAJ9131235.1"/>
    </source>
</evidence>
<organism evidence="7 8">
    <name type="scientific">Pleurostoma richardsiae</name>
    <dbReference type="NCBI Taxonomy" id="41990"/>
    <lineage>
        <taxon>Eukaryota</taxon>
        <taxon>Fungi</taxon>
        <taxon>Dikarya</taxon>
        <taxon>Ascomycota</taxon>
        <taxon>Pezizomycotina</taxon>
        <taxon>Sordariomycetes</taxon>
        <taxon>Sordariomycetidae</taxon>
        <taxon>Calosphaeriales</taxon>
        <taxon>Pleurostomataceae</taxon>
        <taxon>Pleurostoma</taxon>
    </lineage>
</organism>
<dbReference type="InterPro" id="IPR051127">
    <property type="entry name" value="Fungal_SecMet_Regulators"/>
</dbReference>
<evidence type="ECO:0000313" key="8">
    <source>
        <dbReference type="Proteomes" id="UP001174694"/>
    </source>
</evidence>
<feature type="region of interest" description="Disordered" evidence="5">
    <location>
        <begin position="88"/>
        <end position="108"/>
    </location>
</feature>
<dbReference type="GO" id="GO:0000981">
    <property type="term" value="F:DNA-binding transcription factor activity, RNA polymerase II-specific"/>
    <property type="evidence" value="ECO:0007669"/>
    <property type="project" value="InterPro"/>
</dbReference>
<keyword evidence="2" id="KW-0805">Transcription regulation</keyword>
<dbReference type="InterPro" id="IPR036864">
    <property type="entry name" value="Zn2-C6_fun-type_DNA-bd_sf"/>
</dbReference>
<evidence type="ECO:0000256" key="4">
    <source>
        <dbReference type="ARBA" id="ARBA00023242"/>
    </source>
</evidence>
<dbReference type="PROSITE" id="PS00463">
    <property type="entry name" value="ZN2_CY6_FUNGAL_1"/>
    <property type="match status" value="1"/>
</dbReference>
<feature type="region of interest" description="Disordered" evidence="5">
    <location>
        <begin position="626"/>
        <end position="660"/>
    </location>
</feature>
<evidence type="ECO:0000256" key="2">
    <source>
        <dbReference type="ARBA" id="ARBA00023015"/>
    </source>
</evidence>
<dbReference type="PANTHER" id="PTHR47424">
    <property type="entry name" value="REGULATORY PROTEIN GAL4"/>
    <property type="match status" value="1"/>
</dbReference>
<dbReference type="AlphaFoldDB" id="A0AA38R371"/>
<dbReference type="PROSITE" id="PS50048">
    <property type="entry name" value="ZN2_CY6_FUNGAL_2"/>
    <property type="match status" value="1"/>
</dbReference>
<name>A0AA38R371_9PEZI</name>
<evidence type="ECO:0000256" key="5">
    <source>
        <dbReference type="SAM" id="MobiDB-lite"/>
    </source>
</evidence>
<feature type="domain" description="Zn(2)-C6 fungal-type" evidence="6">
    <location>
        <begin position="36"/>
        <end position="65"/>
    </location>
</feature>
<keyword evidence="1" id="KW-0479">Metal-binding</keyword>
<feature type="region of interest" description="Disordered" evidence="5">
    <location>
        <begin position="1"/>
        <end position="33"/>
    </location>
</feature>
<dbReference type="InterPro" id="IPR007219">
    <property type="entry name" value="XnlR_reg_dom"/>
</dbReference>
<proteinExistence type="predicted"/>
<dbReference type="CDD" id="cd12148">
    <property type="entry name" value="fungal_TF_MHR"/>
    <property type="match status" value="1"/>
</dbReference>
<dbReference type="CDD" id="cd00067">
    <property type="entry name" value="GAL4"/>
    <property type="match status" value="1"/>
</dbReference>
<dbReference type="SUPFAM" id="SSF57701">
    <property type="entry name" value="Zn2/Cys6 DNA-binding domain"/>
    <property type="match status" value="1"/>
</dbReference>
<dbReference type="SMART" id="SM00906">
    <property type="entry name" value="Fungal_trans"/>
    <property type="match status" value="1"/>
</dbReference>